<organism evidence="3 4">
    <name type="scientific">Amycolatopsis cihanbeyliensis</name>
    <dbReference type="NCBI Taxonomy" id="1128664"/>
    <lineage>
        <taxon>Bacteria</taxon>
        <taxon>Bacillati</taxon>
        <taxon>Actinomycetota</taxon>
        <taxon>Actinomycetes</taxon>
        <taxon>Pseudonocardiales</taxon>
        <taxon>Pseudonocardiaceae</taxon>
        <taxon>Amycolatopsis</taxon>
    </lineage>
</organism>
<comment type="caution">
    <text evidence="3">The sequence shown here is derived from an EMBL/GenBank/DDBJ whole genome shotgun (WGS) entry which is preliminary data.</text>
</comment>
<dbReference type="SMART" id="SM00923">
    <property type="entry name" value="MbtH"/>
    <property type="match status" value="1"/>
</dbReference>
<dbReference type="Pfam" id="PF03621">
    <property type="entry name" value="MbtH"/>
    <property type="match status" value="1"/>
</dbReference>
<feature type="compositionally biased region" description="Basic and acidic residues" evidence="1">
    <location>
        <begin position="52"/>
        <end position="63"/>
    </location>
</feature>
<feature type="domain" description="MbtH-like" evidence="2">
    <location>
        <begin position="3"/>
        <end position="55"/>
    </location>
</feature>
<proteinExistence type="predicted"/>
<dbReference type="GO" id="GO:0019290">
    <property type="term" value="P:siderophore biosynthetic process"/>
    <property type="evidence" value="ECO:0007669"/>
    <property type="project" value="TreeGrafter"/>
</dbReference>
<name>A0A542DMT3_AMYCI</name>
<evidence type="ECO:0000313" key="4">
    <source>
        <dbReference type="Proteomes" id="UP000320876"/>
    </source>
</evidence>
<protein>
    <submittedName>
        <fullName evidence="3">MbtH protein</fullName>
    </submittedName>
</protein>
<dbReference type="EMBL" id="VFML01000001">
    <property type="protein sequence ID" value="TQJ04398.1"/>
    <property type="molecule type" value="Genomic_DNA"/>
</dbReference>
<accession>A0A542DMT3</accession>
<reference evidence="3 4" key="1">
    <citation type="submission" date="2019-06" db="EMBL/GenBank/DDBJ databases">
        <title>Sequencing the genomes of 1000 actinobacteria strains.</title>
        <authorList>
            <person name="Klenk H.-P."/>
        </authorList>
    </citation>
    <scope>NUCLEOTIDE SEQUENCE [LARGE SCALE GENOMIC DNA]</scope>
    <source>
        <strain evidence="3 4">DSM 45679</strain>
    </source>
</reference>
<dbReference type="InterPro" id="IPR005153">
    <property type="entry name" value="MbtH-like_dom"/>
</dbReference>
<evidence type="ECO:0000313" key="3">
    <source>
        <dbReference type="EMBL" id="TQJ04398.1"/>
    </source>
</evidence>
<gene>
    <name evidence="3" type="ORF">FB471_4190</name>
</gene>
<dbReference type="PANTHER" id="PTHR38444">
    <property type="entry name" value="ENTEROBACTIN BIOSYNTHESIS PROTEIN YBDZ"/>
    <property type="match status" value="1"/>
</dbReference>
<evidence type="ECO:0000256" key="1">
    <source>
        <dbReference type="SAM" id="MobiDB-lite"/>
    </source>
</evidence>
<dbReference type="InterPro" id="IPR038020">
    <property type="entry name" value="MbtH-like_sf"/>
</dbReference>
<dbReference type="SUPFAM" id="SSF160582">
    <property type="entry name" value="MbtH-like"/>
    <property type="match status" value="1"/>
</dbReference>
<dbReference type="PANTHER" id="PTHR38444:SF1">
    <property type="entry name" value="ENTEROBACTIN BIOSYNTHESIS PROTEIN YBDZ"/>
    <property type="match status" value="1"/>
</dbReference>
<dbReference type="Proteomes" id="UP000320876">
    <property type="component" value="Unassembled WGS sequence"/>
</dbReference>
<dbReference type="OrthoDB" id="7584480at2"/>
<feature type="region of interest" description="Disordered" evidence="1">
    <location>
        <begin position="42"/>
        <end position="63"/>
    </location>
</feature>
<sequence length="63" mass="6750">MSSPLDGHDADFVVVVNEEQQYSRWSAPVAVPSGWTIAHGSAANDGSPCYARDSRTDMRPVSA</sequence>
<dbReference type="RefSeq" id="WP_142000076.1">
    <property type="nucleotide sequence ID" value="NZ_VFML01000001.1"/>
</dbReference>
<keyword evidence="4" id="KW-1185">Reference proteome</keyword>
<dbReference type="GO" id="GO:0005829">
    <property type="term" value="C:cytosol"/>
    <property type="evidence" value="ECO:0007669"/>
    <property type="project" value="TreeGrafter"/>
</dbReference>
<dbReference type="InterPro" id="IPR037407">
    <property type="entry name" value="MLP_fam"/>
</dbReference>
<evidence type="ECO:0000259" key="2">
    <source>
        <dbReference type="SMART" id="SM00923"/>
    </source>
</evidence>
<dbReference type="AlphaFoldDB" id="A0A542DMT3"/>
<dbReference type="Gene3D" id="3.90.820.10">
    <property type="entry name" value="Structural Genomics, Unknown Function 30-nov-00 1gh9 Mol_id"/>
    <property type="match status" value="1"/>
</dbReference>